<protein>
    <submittedName>
        <fullName evidence="1">Uncharacterized protein</fullName>
    </submittedName>
</protein>
<reference evidence="1 2" key="1">
    <citation type="journal article" date="2014" name="PLoS ONE">
        <title>Global Analysis of Gene Expression Profiles in Physic Nut (Jatropha curcas L.) Seedlings Exposed to Salt Stress.</title>
        <authorList>
            <person name="Zhang L."/>
            <person name="Zhang C."/>
            <person name="Wu P."/>
            <person name="Chen Y."/>
            <person name="Li M."/>
            <person name="Jiang H."/>
            <person name="Wu G."/>
        </authorList>
    </citation>
    <scope>NUCLEOTIDE SEQUENCE [LARGE SCALE GENOMIC DNA]</scope>
    <source>
        <strain evidence="2">cv. GZQX0401</strain>
        <tissue evidence="1">Young leaves</tissue>
    </source>
</reference>
<organism evidence="1 2">
    <name type="scientific">Jatropha curcas</name>
    <name type="common">Barbados nut</name>
    <dbReference type="NCBI Taxonomy" id="180498"/>
    <lineage>
        <taxon>Eukaryota</taxon>
        <taxon>Viridiplantae</taxon>
        <taxon>Streptophyta</taxon>
        <taxon>Embryophyta</taxon>
        <taxon>Tracheophyta</taxon>
        <taxon>Spermatophyta</taxon>
        <taxon>Magnoliopsida</taxon>
        <taxon>eudicotyledons</taxon>
        <taxon>Gunneridae</taxon>
        <taxon>Pentapetalae</taxon>
        <taxon>rosids</taxon>
        <taxon>fabids</taxon>
        <taxon>Malpighiales</taxon>
        <taxon>Euphorbiaceae</taxon>
        <taxon>Crotonoideae</taxon>
        <taxon>Jatropheae</taxon>
        <taxon>Jatropha</taxon>
    </lineage>
</organism>
<dbReference type="Proteomes" id="UP000027138">
    <property type="component" value="Unassembled WGS sequence"/>
</dbReference>
<dbReference type="EMBL" id="KK914324">
    <property type="protein sequence ID" value="KDP41039.1"/>
    <property type="molecule type" value="Genomic_DNA"/>
</dbReference>
<proteinExistence type="predicted"/>
<dbReference type="AlphaFoldDB" id="A0A067LAA3"/>
<accession>A0A067LAA3</accession>
<sequence length="51" mass="5841">MREQHGKEHWSTRLELKWLESQVELASAITQPPDSLRLALKSIGIGREGEQ</sequence>
<keyword evidence="2" id="KW-1185">Reference proteome</keyword>
<name>A0A067LAA3_JATCU</name>
<gene>
    <name evidence="1" type="ORF">JCGZ_03571</name>
</gene>
<evidence type="ECO:0000313" key="1">
    <source>
        <dbReference type="EMBL" id="KDP41039.1"/>
    </source>
</evidence>
<evidence type="ECO:0000313" key="2">
    <source>
        <dbReference type="Proteomes" id="UP000027138"/>
    </source>
</evidence>